<comment type="caution">
    <text evidence="9">The sequence shown here is derived from an EMBL/GenBank/DDBJ whole genome shotgun (WGS) entry which is preliminary data.</text>
</comment>
<evidence type="ECO:0000256" key="6">
    <source>
        <dbReference type="ARBA" id="ARBA00022857"/>
    </source>
</evidence>
<organism evidence="9 10">
    <name type="scientific">Arctia plantaginis</name>
    <name type="common">Wood tiger moth</name>
    <name type="synonym">Phalaena plantaginis</name>
    <dbReference type="NCBI Taxonomy" id="874455"/>
    <lineage>
        <taxon>Eukaryota</taxon>
        <taxon>Metazoa</taxon>
        <taxon>Ecdysozoa</taxon>
        <taxon>Arthropoda</taxon>
        <taxon>Hexapoda</taxon>
        <taxon>Insecta</taxon>
        <taxon>Pterygota</taxon>
        <taxon>Neoptera</taxon>
        <taxon>Endopterygota</taxon>
        <taxon>Lepidoptera</taxon>
        <taxon>Glossata</taxon>
        <taxon>Ditrysia</taxon>
        <taxon>Noctuoidea</taxon>
        <taxon>Erebidae</taxon>
        <taxon>Arctiinae</taxon>
        <taxon>Arctia</taxon>
    </lineage>
</organism>
<dbReference type="Proteomes" id="UP000494106">
    <property type="component" value="Unassembled WGS sequence"/>
</dbReference>
<keyword evidence="7" id="KW-0560">Oxidoreductase</keyword>
<dbReference type="GO" id="GO:0010181">
    <property type="term" value="F:FMN binding"/>
    <property type="evidence" value="ECO:0007669"/>
    <property type="project" value="TreeGrafter"/>
</dbReference>
<dbReference type="EMBL" id="CADEBC010000598">
    <property type="protein sequence ID" value="CAB3258544.1"/>
    <property type="molecule type" value="Genomic_DNA"/>
</dbReference>
<dbReference type="PROSITE" id="PS51384">
    <property type="entry name" value="FAD_FR"/>
    <property type="match status" value="1"/>
</dbReference>
<evidence type="ECO:0000313" key="9">
    <source>
        <dbReference type="EMBL" id="CAB3258544.1"/>
    </source>
</evidence>
<evidence type="ECO:0000259" key="8">
    <source>
        <dbReference type="PROSITE" id="PS51384"/>
    </source>
</evidence>
<sequence>MSRYLTVSEDKLERDKCLELSSAEGQEDWLNYSRRPKRTVLEVLHDFHKSTSKLTLEVIFELFSMIKPRSFSIASSSLPSHGHCIELLVAVVNYYTILKKPRLGLASNWLKDLRRGDKLYGWIKQGTLVFPDDLNIPHIQIAPGTGLAPFRSFLQEREYRNTASKDTLHLFFGCRYKEKDFHCREELERMVDENKVSLYCAFSRDQDRKIYVQHKISEKRELLWHLINRHAHIYISGNAKNMPDNVKDALVEDVISKCGGYTIEDARTILKKMEDMGRLQVEAW</sequence>
<dbReference type="SUPFAM" id="SSF52343">
    <property type="entry name" value="Ferredoxin reductase-like, C-terminal NADP-linked domain"/>
    <property type="match status" value="1"/>
</dbReference>
<comment type="cofactor">
    <cofactor evidence="1">
        <name>FAD</name>
        <dbReference type="ChEBI" id="CHEBI:57692"/>
    </cofactor>
</comment>
<dbReference type="InterPro" id="IPR001709">
    <property type="entry name" value="Flavoprot_Pyr_Nucl_cyt_Rdtase"/>
</dbReference>
<name>A0A8S1BNF5_ARCPL</name>
<dbReference type="Pfam" id="PF00667">
    <property type="entry name" value="FAD_binding_1"/>
    <property type="match status" value="1"/>
</dbReference>
<proteinExistence type="predicted"/>
<reference evidence="9 10" key="1">
    <citation type="submission" date="2020-04" db="EMBL/GenBank/DDBJ databases">
        <authorList>
            <person name="Wallbank WR R."/>
            <person name="Pardo Diaz C."/>
            <person name="Kozak K."/>
            <person name="Martin S."/>
            <person name="Jiggins C."/>
            <person name="Moest M."/>
            <person name="Warren A I."/>
            <person name="Byers J.R.P. K."/>
            <person name="Montejo-Kovacevich G."/>
            <person name="Yen C E."/>
        </authorList>
    </citation>
    <scope>NUCLEOTIDE SEQUENCE [LARGE SCALE GENOMIC DNA]</scope>
</reference>
<dbReference type="OrthoDB" id="1856718at2759"/>
<evidence type="ECO:0000256" key="2">
    <source>
        <dbReference type="ARBA" id="ARBA00022490"/>
    </source>
</evidence>
<dbReference type="InterPro" id="IPR003097">
    <property type="entry name" value="CysJ-like_FAD-binding"/>
</dbReference>
<dbReference type="InterPro" id="IPR039261">
    <property type="entry name" value="FNR_nucleotide-bd"/>
</dbReference>
<evidence type="ECO:0000256" key="5">
    <source>
        <dbReference type="ARBA" id="ARBA00022827"/>
    </source>
</evidence>
<dbReference type="PANTHER" id="PTHR19384">
    <property type="entry name" value="NITRIC OXIDE SYNTHASE-RELATED"/>
    <property type="match status" value="1"/>
</dbReference>
<dbReference type="Gene3D" id="3.40.50.80">
    <property type="entry name" value="Nucleotide-binding domain of ferredoxin-NADP reductase (FNR) module"/>
    <property type="match status" value="1"/>
</dbReference>
<dbReference type="GO" id="GO:0016491">
    <property type="term" value="F:oxidoreductase activity"/>
    <property type="evidence" value="ECO:0007669"/>
    <property type="project" value="UniProtKB-KW"/>
</dbReference>
<dbReference type="GO" id="GO:0005829">
    <property type="term" value="C:cytosol"/>
    <property type="evidence" value="ECO:0007669"/>
    <property type="project" value="TreeGrafter"/>
</dbReference>
<feature type="domain" description="FAD-binding FR-type" evidence="8">
    <location>
        <begin position="1"/>
        <end position="131"/>
    </location>
</feature>
<dbReference type="FunFam" id="3.40.50.80:FF:000030">
    <property type="entry name" value="NADPH-dependent diflavin oxidoreductase 1"/>
    <property type="match status" value="1"/>
</dbReference>
<keyword evidence="4" id="KW-0288">FMN</keyword>
<dbReference type="PRINTS" id="PR00371">
    <property type="entry name" value="FPNCR"/>
</dbReference>
<dbReference type="InterPro" id="IPR017927">
    <property type="entry name" value="FAD-bd_FR_type"/>
</dbReference>
<dbReference type="AlphaFoldDB" id="A0A8S1BNF5"/>
<keyword evidence="3" id="KW-0285">Flavoprotein</keyword>
<dbReference type="GO" id="GO:0050660">
    <property type="term" value="F:flavin adenine dinucleotide binding"/>
    <property type="evidence" value="ECO:0007669"/>
    <property type="project" value="TreeGrafter"/>
</dbReference>
<dbReference type="Pfam" id="PF00175">
    <property type="entry name" value="NAD_binding_1"/>
    <property type="match status" value="1"/>
</dbReference>
<dbReference type="Gene3D" id="2.40.30.10">
    <property type="entry name" value="Translation factors"/>
    <property type="match status" value="1"/>
</dbReference>
<dbReference type="InterPro" id="IPR017938">
    <property type="entry name" value="Riboflavin_synthase-like_b-brl"/>
</dbReference>
<protein>
    <recommendedName>
        <fullName evidence="8">FAD-binding FR-type domain-containing protein</fullName>
    </recommendedName>
</protein>
<evidence type="ECO:0000313" key="10">
    <source>
        <dbReference type="Proteomes" id="UP000494106"/>
    </source>
</evidence>
<evidence type="ECO:0000256" key="4">
    <source>
        <dbReference type="ARBA" id="ARBA00022643"/>
    </source>
</evidence>
<keyword evidence="10" id="KW-1185">Reference proteome</keyword>
<keyword evidence="6" id="KW-0521">NADP</keyword>
<accession>A0A8S1BNF5</accession>
<evidence type="ECO:0000256" key="3">
    <source>
        <dbReference type="ARBA" id="ARBA00022630"/>
    </source>
</evidence>
<keyword evidence="2" id="KW-0963">Cytoplasm</keyword>
<keyword evidence="5" id="KW-0274">FAD</keyword>
<dbReference type="PANTHER" id="PTHR19384:SF10">
    <property type="entry name" value="NADPH-DEPENDENT DIFLAVIN OXIDOREDUCTASE 1"/>
    <property type="match status" value="1"/>
</dbReference>
<evidence type="ECO:0000256" key="1">
    <source>
        <dbReference type="ARBA" id="ARBA00001974"/>
    </source>
</evidence>
<evidence type="ECO:0000256" key="7">
    <source>
        <dbReference type="ARBA" id="ARBA00023002"/>
    </source>
</evidence>
<dbReference type="SUPFAM" id="SSF63380">
    <property type="entry name" value="Riboflavin synthase domain-like"/>
    <property type="match status" value="1"/>
</dbReference>
<dbReference type="InterPro" id="IPR001433">
    <property type="entry name" value="OxRdtase_FAD/NAD-bd"/>
</dbReference>
<gene>
    <name evidence="9" type="ORF">APLA_LOCUS16580</name>
</gene>